<dbReference type="SUPFAM" id="SSF102712">
    <property type="entry name" value="JAB1/MPN domain"/>
    <property type="match status" value="1"/>
</dbReference>
<dbReference type="InterPro" id="IPR000064">
    <property type="entry name" value="NLP_P60_dom"/>
</dbReference>
<dbReference type="Gene3D" id="3.90.1720.10">
    <property type="entry name" value="endopeptidase domain like (from Nostoc punctiforme)"/>
    <property type="match status" value="1"/>
</dbReference>
<evidence type="ECO:0000256" key="3">
    <source>
        <dbReference type="ARBA" id="ARBA00022723"/>
    </source>
</evidence>
<organism evidence="10 11">
    <name type="scientific">Plesiomonas shigelloides</name>
    <name type="common">Aeromonas shigelloides</name>
    <dbReference type="NCBI Taxonomy" id="703"/>
    <lineage>
        <taxon>Bacteria</taxon>
        <taxon>Pseudomonadati</taxon>
        <taxon>Pseudomonadota</taxon>
        <taxon>Gammaproteobacteria</taxon>
        <taxon>Enterobacterales</taxon>
        <taxon>Enterobacteriaceae</taxon>
        <taxon>Plesiomonas</taxon>
    </lineage>
</organism>
<keyword evidence="5" id="KW-0788">Thiol protease</keyword>
<gene>
    <name evidence="10" type="ORF">J2R62_15600</name>
</gene>
<dbReference type="GO" id="GO:0008234">
    <property type="term" value="F:cysteine-type peptidase activity"/>
    <property type="evidence" value="ECO:0007669"/>
    <property type="project" value="UniProtKB-KW"/>
</dbReference>
<evidence type="ECO:0000256" key="2">
    <source>
        <dbReference type="ARBA" id="ARBA00022670"/>
    </source>
</evidence>
<feature type="domain" description="NlpC/P60" evidence="9">
    <location>
        <begin position="84"/>
        <end position="222"/>
    </location>
</feature>
<name>A0A8I1WBD0_PLESH</name>
<dbReference type="PANTHER" id="PTHR34858:SF1">
    <property type="entry name" value="CYSO-CYSTEINE PEPTIDASE"/>
    <property type="match status" value="1"/>
</dbReference>
<keyword evidence="2" id="KW-0645">Protease</keyword>
<dbReference type="PANTHER" id="PTHR34858">
    <property type="entry name" value="CYSO-CYSTEINE PEPTIDASE"/>
    <property type="match status" value="1"/>
</dbReference>
<sequence>MAQQQILAHALACEPLESCGFLLSDGRYYPCENVAADPLSTFEIAPQAWIDAEQHGQSVVALVHSHPEGLPCLSSADRHMQLQMGIPWIIVCEGQCHEYLPVPALAGRVFAHGSMDCYTLMRDAYHLCGIRLPEFERADNWWHTGAELYLDNMVDAGFYQVPVEEAEPGDIFLIHLGSTAANHAAVYLGNQMILHHPPNHFSRRDPFGGFWARYLHSVWRHKQWPSFGYTAIYNDLVAALIYP</sequence>
<evidence type="ECO:0000256" key="4">
    <source>
        <dbReference type="ARBA" id="ARBA00022801"/>
    </source>
</evidence>
<evidence type="ECO:0000259" key="9">
    <source>
        <dbReference type="PROSITE" id="PS51935"/>
    </source>
</evidence>
<dbReference type="InterPro" id="IPR037518">
    <property type="entry name" value="MPN"/>
</dbReference>
<keyword evidence="6" id="KW-0862">Zinc</keyword>
<dbReference type="InterPro" id="IPR028090">
    <property type="entry name" value="JAB_dom_prok"/>
</dbReference>
<evidence type="ECO:0000256" key="5">
    <source>
        <dbReference type="ARBA" id="ARBA00022807"/>
    </source>
</evidence>
<dbReference type="InterPro" id="IPR051929">
    <property type="entry name" value="VirAsm_ModProt"/>
</dbReference>
<dbReference type="Gene3D" id="3.40.140.10">
    <property type="entry name" value="Cytidine Deaminase, domain 2"/>
    <property type="match status" value="1"/>
</dbReference>
<keyword evidence="4" id="KW-0378">Hydrolase</keyword>
<keyword evidence="7" id="KW-0482">Metalloprotease</keyword>
<comment type="caution">
    <text evidence="10">The sequence shown here is derived from an EMBL/GenBank/DDBJ whole genome shotgun (WGS) entry which is preliminary data.</text>
</comment>
<dbReference type="RefSeq" id="WP_207542652.1">
    <property type="nucleotide sequence ID" value="NZ_JAFNAA010000022.1"/>
</dbReference>
<dbReference type="CDD" id="cd08073">
    <property type="entry name" value="MPN_NLPC_P60"/>
    <property type="match status" value="1"/>
</dbReference>
<evidence type="ECO:0000259" key="8">
    <source>
        <dbReference type="PROSITE" id="PS50249"/>
    </source>
</evidence>
<dbReference type="PROSITE" id="PS51935">
    <property type="entry name" value="NLPC_P60"/>
    <property type="match status" value="1"/>
</dbReference>
<dbReference type="PROSITE" id="PS50249">
    <property type="entry name" value="MPN"/>
    <property type="match status" value="1"/>
</dbReference>
<dbReference type="AlphaFoldDB" id="A0A8I1WBD0"/>
<keyword evidence="3" id="KW-0479">Metal-binding</keyword>
<dbReference type="Proteomes" id="UP000664658">
    <property type="component" value="Unassembled WGS sequence"/>
</dbReference>
<accession>A0A8I1WBD0</accession>
<evidence type="ECO:0000313" key="10">
    <source>
        <dbReference type="EMBL" id="MBO1109610.1"/>
    </source>
</evidence>
<dbReference type="EMBL" id="JAFNAA010000022">
    <property type="protein sequence ID" value="MBO1109610.1"/>
    <property type="molecule type" value="Genomic_DNA"/>
</dbReference>
<evidence type="ECO:0000256" key="7">
    <source>
        <dbReference type="ARBA" id="ARBA00023049"/>
    </source>
</evidence>
<dbReference type="InterPro" id="IPR038765">
    <property type="entry name" value="Papain-like_cys_pep_sf"/>
</dbReference>
<comment type="similarity">
    <text evidence="1">Belongs to the peptidase C40 family.</text>
</comment>
<proteinExistence type="inferred from homology"/>
<evidence type="ECO:0000256" key="6">
    <source>
        <dbReference type="ARBA" id="ARBA00022833"/>
    </source>
</evidence>
<dbReference type="GO" id="GO:0008235">
    <property type="term" value="F:metalloexopeptidase activity"/>
    <property type="evidence" value="ECO:0007669"/>
    <property type="project" value="TreeGrafter"/>
</dbReference>
<dbReference type="GO" id="GO:0008270">
    <property type="term" value="F:zinc ion binding"/>
    <property type="evidence" value="ECO:0007669"/>
    <property type="project" value="TreeGrafter"/>
</dbReference>
<dbReference type="GO" id="GO:0006508">
    <property type="term" value="P:proteolysis"/>
    <property type="evidence" value="ECO:0007669"/>
    <property type="project" value="UniProtKB-KW"/>
</dbReference>
<dbReference type="Pfam" id="PF00877">
    <property type="entry name" value="NLPC_P60"/>
    <property type="match status" value="1"/>
</dbReference>
<feature type="domain" description="MPN" evidence="8">
    <location>
        <begin position="1"/>
        <end position="121"/>
    </location>
</feature>
<dbReference type="Pfam" id="PF14464">
    <property type="entry name" value="Prok-JAB"/>
    <property type="match status" value="1"/>
</dbReference>
<protein>
    <submittedName>
        <fullName evidence="10">C40 family peptidase</fullName>
    </submittedName>
</protein>
<reference evidence="10" key="1">
    <citation type="submission" date="2021-03" db="EMBL/GenBank/DDBJ databases">
        <title>Plesiomonas shigelloides zfcc0051, isolated from zebrafish feces.</title>
        <authorList>
            <person name="Vanderhoek Z."/>
            <person name="Gaulke C."/>
        </authorList>
    </citation>
    <scope>NUCLEOTIDE SEQUENCE</scope>
    <source>
        <strain evidence="10">Zfcc0051</strain>
    </source>
</reference>
<evidence type="ECO:0000313" key="11">
    <source>
        <dbReference type="Proteomes" id="UP000664658"/>
    </source>
</evidence>
<dbReference type="SUPFAM" id="SSF54001">
    <property type="entry name" value="Cysteine proteinases"/>
    <property type="match status" value="1"/>
</dbReference>
<evidence type="ECO:0000256" key="1">
    <source>
        <dbReference type="ARBA" id="ARBA00007074"/>
    </source>
</evidence>